<dbReference type="InterPro" id="IPR051552">
    <property type="entry name" value="HptR"/>
</dbReference>
<dbReference type="InterPro" id="IPR018062">
    <property type="entry name" value="HTH_AraC-typ_CS"/>
</dbReference>
<comment type="function">
    <text evidence="9">May play the central regulatory role in sporulation. It may be an element of the effector pathway responsible for the activation of sporulation genes in response to nutritional stress. Spo0A may act in concert with spo0H (a sigma factor) to control the expression of some genes that are critical to the sporulation process.</text>
</comment>
<dbReference type="InterPro" id="IPR020449">
    <property type="entry name" value="Tscrpt_reg_AraC-type_HTH"/>
</dbReference>
<dbReference type="RefSeq" id="WP_101298838.1">
    <property type="nucleotide sequence ID" value="NZ_CP025197.1"/>
</dbReference>
<organism evidence="13 15">
    <name type="scientific">Acetivibrio saccincola</name>
    <dbReference type="NCBI Taxonomy" id="1677857"/>
    <lineage>
        <taxon>Bacteria</taxon>
        <taxon>Bacillati</taxon>
        <taxon>Bacillota</taxon>
        <taxon>Clostridia</taxon>
        <taxon>Eubacteriales</taxon>
        <taxon>Oscillospiraceae</taxon>
        <taxon>Acetivibrio</taxon>
    </lineage>
</organism>
<dbReference type="PRINTS" id="PR00032">
    <property type="entry name" value="HTHARAC"/>
</dbReference>
<evidence type="ECO:0000256" key="7">
    <source>
        <dbReference type="ARBA" id="ARBA00023125"/>
    </source>
</evidence>
<evidence type="ECO:0000256" key="1">
    <source>
        <dbReference type="ARBA" id="ARBA00004496"/>
    </source>
</evidence>
<dbReference type="PROSITE" id="PS01124">
    <property type="entry name" value="HTH_ARAC_FAMILY_2"/>
    <property type="match status" value="1"/>
</dbReference>
<feature type="modified residue" description="4-aspartylphosphate" evidence="10">
    <location>
        <position position="55"/>
    </location>
</feature>
<dbReference type="KEGG" id="hsc:HVS_02375"/>
<evidence type="ECO:0000313" key="15">
    <source>
        <dbReference type="Proteomes" id="UP000233534"/>
    </source>
</evidence>
<evidence type="ECO:0000256" key="6">
    <source>
        <dbReference type="ARBA" id="ARBA00023015"/>
    </source>
</evidence>
<evidence type="ECO:0000256" key="4">
    <source>
        <dbReference type="ARBA" id="ARBA00022553"/>
    </source>
</evidence>
<dbReference type="PANTHER" id="PTHR42713:SF3">
    <property type="entry name" value="TRANSCRIPTIONAL REGULATORY PROTEIN HPTR"/>
    <property type="match status" value="1"/>
</dbReference>
<evidence type="ECO:0000259" key="12">
    <source>
        <dbReference type="PROSITE" id="PS50110"/>
    </source>
</evidence>
<feature type="domain" description="Response regulatory" evidence="12">
    <location>
        <begin position="3"/>
        <end position="121"/>
    </location>
</feature>
<dbReference type="Pfam" id="PF12833">
    <property type="entry name" value="HTH_18"/>
    <property type="match status" value="1"/>
</dbReference>
<comment type="subcellular location">
    <subcellularLocation>
        <location evidence="1">Cytoplasm</location>
    </subcellularLocation>
</comment>
<feature type="domain" description="HTH araC/xylS-type" evidence="11">
    <location>
        <begin position="429"/>
        <end position="527"/>
    </location>
</feature>
<evidence type="ECO:0000256" key="5">
    <source>
        <dbReference type="ARBA" id="ARBA00023012"/>
    </source>
</evidence>
<dbReference type="OrthoDB" id="384217at2"/>
<keyword evidence="6" id="KW-0805">Transcription regulation</keyword>
<sequence>MLKVLLVDDEPLAIEGMKNNIKWEKMGYRICGEAADGEEAVSIIQNVKPDVVVTDIRMPVIDGLELISIVKKRIDSSIKFIILSGYSEFEYAKKAMEFGVRHYLLKPVFEEEMHQVLKELYTEINEEKKSQLQKTEEAHMSISSLIKKLTQKDGNYHELINIYNCAFNENPAKVWYYALLRIIPDCADRQYCASSREKEDLNVVAEYMREIANLSIEKNKELFVINHSANTFGLFIGILAEKPNYNHVKNILIEIAEPIRQKYGFDYQISVGIHIKSLKEIKKAYNTSLKALERSFYSDLNSVVFYHAVKDVNFNYNFLNSEFINSVIQAIEEIDEEKVERIIQREFAFFKKKLLDPEIVQIYVNNIIYRSNKIIGKTDDEENFKIDISELENRENSISQLKKAVIHHCKHCCRVLGKKNRENLDENTYRIEEYIRENYKRPITIKEMSKELYINPVYLGQLFKKTFGMRFSDYVHQMRIDEAKRLLEETTMEISEIAREVGYSSYNTFLKYFEKNTGTKPADYKTNSKKV</sequence>
<dbReference type="GO" id="GO:0003700">
    <property type="term" value="F:DNA-binding transcription factor activity"/>
    <property type="evidence" value="ECO:0007669"/>
    <property type="project" value="InterPro"/>
</dbReference>
<dbReference type="CDD" id="cd17536">
    <property type="entry name" value="REC_YesN-like"/>
    <property type="match status" value="1"/>
</dbReference>
<dbReference type="SMART" id="SM00342">
    <property type="entry name" value="HTH_ARAC"/>
    <property type="match status" value="1"/>
</dbReference>
<dbReference type="Gene3D" id="1.10.10.60">
    <property type="entry name" value="Homeodomain-like"/>
    <property type="match status" value="2"/>
</dbReference>
<dbReference type="EMBL" id="NEMB01000003">
    <property type="protein sequence ID" value="PQQ66517.1"/>
    <property type="molecule type" value="Genomic_DNA"/>
</dbReference>
<dbReference type="Proteomes" id="UP000233534">
    <property type="component" value="Chromosome"/>
</dbReference>
<name>A0A2K9ELW3_9FIRM</name>
<dbReference type="EMBL" id="CP025197">
    <property type="protein sequence ID" value="AUG56430.1"/>
    <property type="molecule type" value="Genomic_DNA"/>
</dbReference>
<keyword evidence="5" id="KW-0902">Two-component regulatory system</keyword>
<evidence type="ECO:0000313" key="14">
    <source>
        <dbReference type="EMBL" id="PQQ66517.1"/>
    </source>
</evidence>
<dbReference type="SMART" id="SM00448">
    <property type="entry name" value="REC"/>
    <property type="match status" value="1"/>
</dbReference>
<accession>A0A2K9ELW3</accession>
<dbReference type="Gene3D" id="3.40.50.2300">
    <property type="match status" value="1"/>
</dbReference>
<evidence type="ECO:0000313" key="16">
    <source>
        <dbReference type="Proteomes" id="UP000239720"/>
    </source>
</evidence>
<proteinExistence type="predicted"/>
<dbReference type="GO" id="GO:0000160">
    <property type="term" value="P:phosphorelay signal transduction system"/>
    <property type="evidence" value="ECO:0007669"/>
    <property type="project" value="UniProtKB-KW"/>
</dbReference>
<evidence type="ECO:0000256" key="9">
    <source>
        <dbReference type="ARBA" id="ARBA00024867"/>
    </source>
</evidence>
<dbReference type="InterPro" id="IPR011006">
    <property type="entry name" value="CheY-like_superfamily"/>
</dbReference>
<dbReference type="GO" id="GO:0005737">
    <property type="term" value="C:cytoplasm"/>
    <property type="evidence" value="ECO:0007669"/>
    <property type="project" value="UniProtKB-SubCell"/>
</dbReference>
<keyword evidence="8" id="KW-0804">Transcription</keyword>
<dbReference type="PROSITE" id="PS00041">
    <property type="entry name" value="HTH_ARAC_FAMILY_1"/>
    <property type="match status" value="1"/>
</dbReference>
<evidence type="ECO:0000256" key="3">
    <source>
        <dbReference type="ARBA" id="ARBA00022490"/>
    </source>
</evidence>
<dbReference type="SUPFAM" id="SSF52172">
    <property type="entry name" value="CheY-like"/>
    <property type="match status" value="1"/>
</dbReference>
<keyword evidence="15" id="KW-1185">Reference proteome</keyword>
<protein>
    <recommendedName>
        <fullName evidence="2">Stage 0 sporulation protein A homolog</fullName>
    </recommendedName>
</protein>
<gene>
    <name evidence="14" type="ORF">B9R14_06965</name>
    <name evidence="13" type="ORF">HVS_02375</name>
</gene>
<dbReference type="Proteomes" id="UP000239720">
    <property type="component" value="Unassembled WGS sequence"/>
</dbReference>
<evidence type="ECO:0000313" key="13">
    <source>
        <dbReference type="EMBL" id="AUG56430.1"/>
    </source>
</evidence>
<dbReference type="PROSITE" id="PS50110">
    <property type="entry name" value="RESPONSE_REGULATORY"/>
    <property type="match status" value="1"/>
</dbReference>
<evidence type="ECO:0000256" key="10">
    <source>
        <dbReference type="PROSITE-ProRule" id="PRU00169"/>
    </source>
</evidence>
<dbReference type="AlphaFoldDB" id="A0A2K9ELW3"/>
<evidence type="ECO:0000256" key="2">
    <source>
        <dbReference type="ARBA" id="ARBA00018672"/>
    </source>
</evidence>
<dbReference type="SUPFAM" id="SSF46689">
    <property type="entry name" value="Homeodomain-like"/>
    <property type="match status" value="2"/>
</dbReference>
<dbReference type="InterPro" id="IPR009057">
    <property type="entry name" value="Homeodomain-like_sf"/>
</dbReference>
<evidence type="ECO:0000259" key="11">
    <source>
        <dbReference type="PROSITE" id="PS01124"/>
    </source>
</evidence>
<dbReference type="InterPro" id="IPR001789">
    <property type="entry name" value="Sig_transdc_resp-reg_receiver"/>
</dbReference>
<keyword evidence="7" id="KW-0238">DNA-binding</keyword>
<dbReference type="GO" id="GO:0043565">
    <property type="term" value="F:sequence-specific DNA binding"/>
    <property type="evidence" value="ECO:0007669"/>
    <property type="project" value="InterPro"/>
</dbReference>
<dbReference type="Pfam" id="PF00072">
    <property type="entry name" value="Response_reg"/>
    <property type="match status" value="1"/>
</dbReference>
<evidence type="ECO:0000256" key="8">
    <source>
        <dbReference type="ARBA" id="ARBA00023163"/>
    </source>
</evidence>
<dbReference type="PANTHER" id="PTHR42713">
    <property type="entry name" value="HISTIDINE KINASE-RELATED"/>
    <property type="match status" value="1"/>
</dbReference>
<keyword evidence="3" id="KW-0963">Cytoplasm</keyword>
<reference evidence="14 16" key="2">
    <citation type="journal article" date="2018" name="Syst. Appl. Microbiol.">
        <title>Characterization and high-quality draft genome sequence of Herbivorax saccincola A7, an anaerobic, alkaliphilic, thermophilic, cellulolytic, and xylanolytic bacterium.</title>
        <authorList>
            <person name="Aikawa S."/>
            <person name="Baramee S."/>
            <person name="Sermsathanaswadi J."/>
            <person name="Thianheng P."/>
            <person name="Tachaapaikoon C."/>
            <person name="Shikata A."/>
            <person name="Waeonukul R."/>
            <person name="Pason P."/>
            <person name="Ratanakhanokchai K."/>
            <person name="Kosugi A."/>
        </authorList>
    </citation>
    <scope>NUCLEOTIDE SEQUENCE [LARGE SCALE GENOMIC DNA]</scope>
    <source>
        <strain evidence="14 16">A7</strain>
    </source>
</reference>
<keyword evidence="4 10" id="KW-0597">Phosphoprotein</keyword>
<reference evidence="13 15" key="1">
    <citation type="submission" date="2017-12" db="EMBL/GenBank/DDBJ databases">
        <title>Complete genome sequence of Herbivorax saccincola GGR1, a novel Cellulosome-producing hydrolytic bacterium in a thermophilic biogas plant, established by Illumina and Nanopore MinION sequencing.</title>
        <authorList>
            <person name="Pechtl A."/>
            <person name="Ruckert C."/>
            <person name="Koeck D.E."/>
            <person name="Maus I."/>
            <person name="Winkler A."/>
            <person name="Kalinowski J."/>
            <person name="Puhler A."/>
            <person name="Schwarz W.W."/>
            <person name="Zverlov V.V."/>
            <person name="Schluter A."/>
            <person name="Liebl W."/>
        </authorList>
    </citation>
    <scope>NUCLEOTIDE SEQUENCE [LARGE SCALE GENOMIC DNA]</scope>
    <source>
        <strain evidence="13">GGR1</strain>
        <strain evidence="15">SR1</strain>
    </source>
</reference>
<dbReference type="InterPro" id="IPR018060">
    <property type="entry name" value="HTH_AraC"/>
</dbReference>